<organism evidence="2 3">
    <name type="scientific">Salipiger aestuarii</name>
    <dbReference type="NCBI Taxonomy" id="568098"/>
    <lineage>
        <taxon>Bacteria</taxon>
        <taxon>Pseudomonadati</taxon>
        <taxon>Pseudomonadota</taxon>
        <taxon>Alphaproteobacteria</taxon>
        <taxon>Rhodobacterales</taxon>
        <taxon>Roseobacteraceae</taxon>
        <taxon>Salipiger</taxon>
    </lineage>
</organism>
<protein>
    <submittedName>
        <fullName evidence="2">Uncharacterized protein</fullName>
    </submittedName>
</protein>
<proteinExistence type="predicted"/>
<feature type="transmembrane region" description="Helical" evidence="1">
    <location>
        <begin position="62"/>
        <end position="86"/>
    </location>
</feature>
<comment type="caution">
    <text evidence="2">The sequence shown here is derived from an EMBL/GenBank/DDBJ whole genome shotgun (WGS) entry which is preliminary data.</text>
</comment>
<feature type="transmembrane region" description="Helical" evidence="1">
    <location>
        <begin position="187"/>
        <end position="204"/>
    </location>
</feature>
<sequence>MTTLKRPPSDTKPAFSAAKFAGITTAIGFAGAAVGGVLIEIGKRQGLSSGDVLRDVAAVFDLPSMAGGVTWLTVSLLVAAGAVALVTALTVQARRSVAVLVAVLSLTMAVDDQFMLHERVLPHVTGLPEAAFVAVYALLGAAILVLTLRECGKRGTAGLWPALVFMGLSVITDFDLLGDSSYATEDLLKLAGFSAWTSFWMGYARMRLRPAPA</sequence>
<name>A0A327YES0_9RHOB</name>
<dbReference type="Proteomes" id="UP000249165">
    <property type="component" value="Unassembled WGS sequence"/>
</dbReference>
<feature type="transmembrane region" description="Helical" evidence="1">
    <location>
        <begin position="130"/>
        <end position="148"/>
    </location>
</feature>
<gene>
    <name evidence="2" type="ORF">ATI53_101776</name>
</gene>
<keyword evidence="3" id="KW-1185">Reference proteome</keyword>
<feature type="transmembrane region" description="Helical" evidence="1">
    <location>
        <begin position="155"/>
        <end position="172"/>
    </location>
</feature>
<dbReference type="AlphaFoldDB" id="A0A327YES0"/>
<keyword evidence="1" id="KW-0812">Transmembrane</keyword>
<dbReference type="RefSeq" id="WP_152334934.1">
    <property type="nucleotide sequence ID" value="NZ_LIGK01000025.1"/>
</dbReference>
<reference evidence="2 3" key="1">
    <citation type="submission" date="2018-06" db="EMBL/GenBank/DDBJ databases">
        <title>Genomic Encyclopedia of Archaeal and Bacterial Type Strains, Phase II (KMG-II): from individual species to whole genera.</title>
        <authorList>
            <person name="Goeker M."/>
        </authorList>
    </citation>
    <scope>NUCLEOTIDE SEQUENCE [LARGE SCALE GENOMIC DNA]</scope>
    <source>
        <strain evidence="2 3">DSM 22011</strain>
    </source>
</reference>
<dbReference type="EMBL" id="QLMG01000017">
    <property type="protein sequence ID" value="RAK16989.1"/>
    <property type="molecule type" value="Genomic_DNA"/>
</dbReference>
<evidence type="ECO:0000313" key="3">
    <source>
        <dbReference type="Proteomes" id="UP000249165"/>
    </source>
</evidence>
<accession>A0A327YES0</accession>
<evidence type="ECO:0000256" key="1">
    <source>
        <dbReference type="SAM" id="Phobius"/>
    </source>
</evidence>
<feature type="transmembrane region" description="Helical" evidence="1">
    <location>
        <begin position="20"/>
        <end position="42"/>
    </location>
</feature>
<keyword evidence="1" id="KW-0472">Membrane</keyword>
<evidence type="ECO:0000313" key="2">
    <source>
        <dbReference type="EMBL" id="RAK16989.1"/>
    </source>
</evidence>
<keyword evidence="1" id="KW-1133">Transmembrane helix</keyword>
<feature type="transmembrane region" description="Helical" evidence="1">
    <location>
        <begin position="93"/>
        <end position="110"/>
    </location>
</feature>